<dbReference type="InterPro" id="IPR011990">
    <property type="entry name" value="TPR-like_helical_dom_sf"/>
</dbReference>
<dbReference type="NCBIfam" id="TIGR00756">
    <property type="entry name" value="PPR"/>
    <property type="match status" value="5"/>
</dbReference>
<gene>
    <name evidence="3" type="ORF">ACJRO7_023654</name>
</gene>
<evidence type="ECO:0000256" key="2">
    <source>
        <dbReference type="PROSITE-ProRule" id="PRU00708"/>
    </source>
</evidence>
<protein>
    <recommendedName>
        <fullName evidence="5">Pentatricopeptide repeat-containing protein</fullName>
    </recommendedName>
</protein>
<dbReference type="FunFam" id="1.25.40.10:FF:000687">
    <property type="entry name" value="Pentatricopeptide repeat-containing protein At4g33170"/>
    <property type="match status" value="1"/>
</dbReference>
<organism evidence="3 4">
    <name type="scientific">Eucalyptus globulus</name>
    <name type="common">Tasmanian blue gum</name>
    <dbReference type="NCBI Taxonomy" id="34317"/>
    <lineage>
        <taxon>Eukaryota</taxon>
        <taxon>Viridiplantae</taxon>
        <taxon>Streptophyta</taxon>
        <taxon>Embryophyta</taxon>
        <taxon>Tracheophyta</taxon>
        <taxon>Spermatophyta</taxon>
        <taxon>Magnoliopsida</taxon>
        <taxon>eudicotyledons</taxon>
        <taxon>Gunneridae</taxon>
        <taxon>Pentapetalae</taxon>
        <taxon>rosids</taxon>
        <taxon>malvids</taxon>
        <taxon>Myrtales</taxon>
        <taxon>Myrtaceae</taxon>
        <taxon>Myrtoideae</taxon>
        <taxon>Eucalypteae</taxon>
        <taxon>Eucalyptus</taxon>
    </lineage>
</organism>
<dbReference type="PANTHER" id="PTHR47926">
    <property type="entry name" value="PENTATRICOPEPTIDE REPEAT-CONTAINING PROTEIN"/>
    <property type="match status" value="1"/>
</dbReference>
<comment type="caution">
    <text evidence="3">The sequence shown here is derived from an EMBL/GenBank/DDBJ whole genome shotgun (WGS) entry which is preliminary data.</text>
</comment>
<dbReference type="PROSITE" id="PS51375">
    <property type="entry name" value="PPR"/>
    <property type="match status" value="5"/>
</dbReference>
<keyword evidence="1" id="KW-0677">Repeat</keyword>
<dbReference type="Gene3D" id="1.25.40.10">
    <property type="entry name" value="Tetratricopeptide repeat domain"/>
    <property type="match status" value="5"/>
</dbReference>
<sequence length="721" mass="78882">MSLLPSRYRSVFNALVECTQQKDLRGGQSLHARLVRTGASAVTYLANGLINFYAKCGRLDKAELVFDGVADRDVVSWNCLINGYSRKGPGGSSLVMGLLLRMREENVLPNAHTFAGVFTAASNAVDVSGGRQAHALAIKTASFGDVFVGSSLLNMYCKAGLVADARKVFDRMHERNSVSWATMVSGYASLRMAAEAVGLFLLMREEGEDQNEFVFTSVLSALTAPESVDCGKQIHCLAAKMGLLSFASVWNALVTMYAKCGGLEDALQAFEFSTAKNSITWSAMITGYAQSGESHEALKLFSSMHFSGVAPSEFTLVGVINACSDIGAVKEGRQAHCYCVKLGFEEQIYIMTALVDMYAKCGCIDDARKGFDYLQEPDVVLWTSMIGGYVQNGENESALYLYCRMQSEGIIANELTMASVLKACASLAALEQGKQMHAGIIKHGLGLKVPIGSALSSMYAKCGSLEDGNLVFRRMPSRDVLSWNAMISGLAQNGFGNAALELFEEMWMEGVKPDYVTFVNVLSACSHMGLVDRGWAYYKMMSEEFGIEPRVEHYACMVDLLSRAGKLNEAKDFIESATVDHSLCLWRILLGACRNHRNYDLGVYAGEKLMELGSPESSAYVLLSSIYTALGKRDDVERVRRLMKAQGVCKEPGCSWIELKSGVHVFVVGDQMHPQIQEIRSELRILSKQMKDEGYQPAPDSLNSIVSSSDDEEMMGEMCFA</sequence>
<dbReference type="InterPro" id="IPR046848">
    <property type="entry name" value="E_motif"/>
</dbReference>
<accession>A0ABD3K7I6</accession>
<name>A0ABD3K7I6_EUCGL</name>
<dbReference type="Proteomes" id="UP001634007">
    <property type="component" value="Unassembled WGS sequence"/>
</dbReference>
<evidence type="ECO:0000313" key="4">
    <source>
        <dbReference type="Proteomes" id="UP001634007"/>
    </source>
</evidence>
<dbReference type="FunFam" id="1.25.40.10:FF:000955">
    <property type="entry name" value="Tetratricopeptide repeat (TPR)-like superfamily protein"/>
    <property type="match status" value="1"/>
</dbReference>
<dbReference type="PANTHER" id="PTHR47926:SF521">
    <property type="entry name" value="PENTATRICOPEPTIDE REPEAT-CONTAINING PROTEIN"/>
    <property type="match status" value="1"/>
</dbReference>
<feature type="repeat" description="PPR" evidence="2">
    <location>
        <begin position="145"/>
        <end position="179"/>
    </location>
</feature>
<keyword evidence="4" id="KW-1185">Reference proteome</keyword>
<proteinExistence type="predicted"/>
<feature type="repeat" description="PPR" evidence="2">
    <location>
        <begin position="277"/>
        <end position="311"/>
    </location>
</feature>
<dbReference type="Pfam" id="PF12854">
    <property type="entry name" value="PPR_1"/>
    <property type="match status" value="1"/>
</dbReference>
<evidence type="ECO:0008006" key="5">
    <source>
        <dbReference type="Google" id="ProtNLM"/>
    </source>
</evidence>
<dbReference type="InterPro" id="IPR002885">
    <property type="entry name" value="PPR_rpt"/>
</dbReference>
<dbReference type="Pfam" id="PF01535">
    <property type="entry name" value="PPR"/>
    <property type="match status" value="5"/>
</dbReference>
<dbReference type="InterPro" id="IPR046960">
    <property type="entry name" value="PPR_At4g14850-like_plant"/>
</dbReference>
<dbReference type="Pfam" id="PF20431">
    <property type="entry name" value="E_motif"/>
    <property type="match status" value="1"/>
</dbReference>
<evidence type="ECO:0000256" key="1">
    <source>
        <dbReference type="ARBA" id="ARBA00022737"/>
    </source>
</evidence>
<dbReference type="FunFam" id="1.25.40.10:FF:000158">
    <property type="entry name" value="pentatricopeptide repeat-containing protein At2g33680"/>
    <property type="match status" value="1"/>
</dbReference>
<dbReference type="AlphaFoldDB" id="A0ABD3K7I6"/>
<dbReference type="GO" id="GO:0099402">
    <property type="term" value="P:plant organ development"/>
    <property type="evidence" value="ECO:0007669"/>
    <property type="project" value="UniProtKB-ARBA"/>
</dbReference>
<evidence type="ECO:0000313" key="3">
    <source>
        <dbReference type="EMBL" id="KAL3734339.1"/>
    </source>
</evidence>
<dbReference type="FunFam" id="1.25.40.10:FF:000031">
    <property type="entry name" value="Pentatricopeptide repeat-containing protein mitochondrial"/>
    <property type="match status" value="1"/>
</dbReference>
<feature type="repeat" description="PPR" evidence="2">
    <location>
        <begin position="479"/>
        <end position="513"/>
    </location>
</feature>
<feature type="repeat" description="PPR" evidence="2">
    <location>
        <begin position="378"/>
        <end position="412"/>
    </location>
</feature>
<dbReference type="Pfam" id="PF13041">
    <property type="entry name" value="PPR_2"/>
    <property type="match status" value="3"/>
</dbReference>
<feature type="repeat" description="PPR" evidence="2">
    <location>
        <begin position="73"/>
        <end position="109"/>
    </location>
</feature>
<dbReference type="EMBL" id="JBJKBG010000006">
    <property type="protein sequence ID" value="KAL3734339.1"/>
    <property type="molecule type" value="Genomic_DNA"/>
</dbReference>
<reference evidence="3 4" key="1">
    <citation type="submission" date="2024-11" db="EMBL/GenBank/DDBJ databases">
        <title>Chromosome-level genome assembly of Eucalyptus globulus Labill. provides insights into its genome evolution.</title>
        <authorList>
            <person name="Li X."/>
        </authorList>
    </citation>
    <scope>NUCLEOTIDE SEQUENCE [LARGE SCALE GENOMIC DNA]</scope>
    <source>
        <strain evidence="3">CL2024</strain>
        <tissue evidence="3">Fresh tender leaves</tissue>
    </source>
</reference>